<evidence type="ECO:0000256" key="1">
    <source>
        <dbReference type="ARBA" id="ARBA00004141"/>
    </source>
</evidence>
<keyword evidence="2" id="KW-1003">Cell membrane</keyword>
<feature type="transmembrane region" description="Helical" evidence="9">
    <location>
        <begin position="815"/>
        <end position="838"/>
    </location>
</feature>
<dbReference type="Pfam" id="PF00005">
    <property type="entry name" value="ABC_tran"/>
    <property type="match status" value="2"/>
</dbReference>
<name>A0A5E4X557_9BURK</name>
<dbReference type="GO" id="GO:0016020">
    <property type="term" value="C:membrane"/>
    <property type="evidence" value="ECO:0007669"/>
    <property type="project" value="UniProtKB-SubCell"/>
</dbReference>
<evidence type="ECO:0000256" key="5">
    <source>
        <dbReference type="ARBA" id="ARBA00022741"/>
    </source>
</evidence>
<dbReference type="Pfam" id="PF12698">
    <property type="entry name" value="ABC2_membrane_3"/>
    <property type="match status" value="1"/>
</dbReference>
<evidence type="ECO:0000259" key="11">
    <source>
        <dbReference type="PROSITE" id="PS51012"/>
    </source>
</evidence>
<reference evidence="12 13" key="1">
    <citation type="submission" date="2019-08" db="EMBL/GenBank/DDBJ databases">
        <authorList>
            <person name="Peeters C."/>
        </authorList>
    </citation>
    <scope>NUCLEOTIDE SEQUENCE [LARGE SCALE GENOMIC DNA]</scope>
    <source>
        <strain evidence="12 13">LMG 31107</strain>
    </source>
</reference>
<dbReference type="Gene3D" id="3.40.1710.10">
    <property type="entry name" value="abc type-2 transporter like domain"/>
    <property type="match status" value="1"/>
</dbReference>
<dbReference type="InterPro" id="IPR017871">
    <property type="entry name" value="ABC_transporter-like_CS"/>
</dbReference>
<protein>
    <submittedName>
        <fullName evidence="12">Ribosome-associated ATPase</fullName>
    </submittedName>
</protein>
<feature type="transmembrane region" description="Helical" evidence="9">
    <location>
        <begin position="786"/>
        <end position="808"/>
    </location>
</feature>
<feature type="domain" description="ABC transmembrane type-2" evidence="11">
    <location>
        <begin position="688"/>
        <end position="929"/>
    </location>
</feature>
<dbReference type="SMART" id="SM00382">
    <property type="entry name" value="AAA"/>
    <property type="match status" value="2"/>
</dbReference>
<keyword evidence="4 9" id="KW-0812">Transmembrane</keyword>
<evidence type="ECO:0000256" key="2">
    <source>
        <dbReference type="ARBA" id="ARBA00022475"/>
    </source>
</evidence>
<keyword evidence="8 9" id="KW-0472">Membrane</keyword>
<evidence type="ECO:0000256" key="8">
    <source>
        <dbReference type="ARBA" id="ARBA00023136"/>
    </source>
</evidence>
<evidence type="ECO:0000256" key="9">
    <source>
        <dbReference type="SAM" id="Phobius"/>
    </source>
</evidence>
<dbReference type="PANTHER" id="PTHR43038:SF4">
    <property type="entry name" value="RIBOSOME-ASSOCIATED ATPASE"/>
    <property type="match status" value="1"/>
</dbReference>
<dbReference type="PROSITE" id="PS50893">
    <property type="entry name" value="ABC_TRANSPORTER_2"/>
    <property type="match status" value="2"/>
</dbReference>
<sequence length="931" mass="101550">MTAHPPPSPSISSPPGSSLPPAVHVAGVTLRYGRKTVALDNVSLDLPAHGMVGLIGPDGVGKSTLLSLIAGARVVQAGTVEALSGDMASKAHRDRVCPRIAYMPQGLGKNLYPTLSVEENLQFFARLFGHDAPERRRRIDDLTHSTGLHAFLDRPAGKLSGGMKQKLGLCCALIHDPDLLVLDEPTTGVDPLARAQFWELIARIRRARPTMSVIVATAYMDEAQRFDWLVAMDAGKVLATGTPAELLAHTRRDTLEAAFIDLLPAEKTRGYEPVAIPPLPIDEHTEIAIEAKDLTMRFGDFVAVDHVDFRIRRGEIFGFLGSNGCGKTTTMKLLTGLLQASDGRAWLFGHEVDPKDIGTRRRVGYMSQAFSLYTELTVHQNLVLHARLFHVPEAQVGARVAEMARRFGLADVLGALPDTLALGMRQRLSLAVAMVHKPELLILDEPTSGVDPIARDNFWRLLVALSRRDRVTIFISTHFMNEAERCDRISLMHAGKVLVSDPPAKITHDKGAATLEQAFIEYLVEAGGGASLAPASSDAANPSESTVFVETAPPQHKAFSLGRLLSYLWRETLELQRDPVRATLALVGSLVLMLVMGYGISMDVEDLRYAVLDRDQTTLSQNYALNIAGSRYFIERPPIKDDADMDRRLRDGELALAIEIPPGFARDVLRGKAVEIGAWIDGAMPMRAETVQGYVQGMHQNWLADQSLHRLGARPTASLDIETRYRYNPDVKSLPAMVPAVIPLLLLMLPAMLTALSVVREKELGSILNLYVTPVTRTEFLIGKQIPYVALAMLNFLLMALIAVTLFGVPIKGSFLTLVSAVFIFNVVATGIGLLASTFTRSQIAALFFTMIGTMIPAIQFSGMLTPVPSMEGSGRIIGEIYPSSYMLIISRGVFNKALGFADLGNAFWPMLMAVPVVMGATILLLNKQET</sequence>
<feature type="transmembrane region" description="Helical" evidence="9">
    <location>
        <begin position="734"/>
        <end position="759"/>
    </location>
</feature>
<dbReference type="InterPro" id="IPR013525">
    <property type="entry name" value="ABC2_TM"/>
</dbReference>
<dbReference type="PROSITE" id="PS00211">
    <property type="entry name" value="ABC_TRANSPORTER_1"/>
    <property type="match status" value="2"/>
</dbReference>
<dbReference type="PROSITE" id="PS51012">
    <property type="entry name" value="ABC_TM2"/>
    <property type="match status" value="1"/>
</dbReference>
<dbReference type="AlphaFoldDB" id="A0A5E4X557"/>
<dbReference type="EMBL" id="CABPRY010000009">
    <property type="protein sequence ID" value="VVE31423.1"/>
    <property type="molecule type" value="Genomic_DNA"/>
</dbReference>
<dbReference type="InterPro" id="IPR047651">
    <property type="entry name" value="ABC2_perm_RbbA"/>
</dbReference>
<dbReference type="RefSeq" id="WP_246181876.1">
    <property type="nucleotide sequence ID" value="NZ_CABPRY010000009.1"/>
</dbReference>
<dbReference type="InterPro" id="IPR047817">
    <property type="entry name" value="ABC2_TM_bact-type"/>
</dbReference>
<keyword evidence="3" id="KW-0997">Cell inner membrane</keyword>
<accession>A0A5E4X557</accession>
<dbReference type="NCBIfam" id="NF033858">
    <property type="entry name" value="ABC2_perm_RbbA"/>
    <property type="match status" value="1"/>
</dbReference>
<gene>
    <name evidence="12" type="primary">rbbA</name>
    <name evidence="12" type="ORF">PCE31107_03675</name>
</gene>
<dbReference type="GO" id="GO:0005524">
    <property type="term" value="F:ATP binding"/>
    <property type="evidence" value="ECO:0007669"/>
    <property type="project" value="UniProtKB-KW"/>
</dbReference>
<dbReference type="SUPFAM" id="SSF52540">
    <property type="entry name" value="P-loop containing nucleoside triphosphate hydrolases"/>
    <property type="match status" value="2"/>
</dbReference>
<evidence type="ECO:0000256" key="6">
    <source>
        <dbReference type="ARBA" id="ARBA00022840"/>
    </source>
</evidence>
<dbReference type="Proteomes" id="UP000396788">
    <property type="component" value="Unassembled WGS sequence"/>
</dbReference>
<dbReference type="InterPro" id="IPR003439">
    <property type="entry name" value="ABC_transporter-like_ATP-bd"/>
</dbReference>
<evidence type="ECO:0000256" key="7">
    <source>
        <dbReference type="ARBA" id="ARBA00022989"/>
    </source>
</evidence>
<keyword evidence="5" id="KW-0547">Nucleotide-binding</keyword>
<feature type="transmembrane region" description="Helical" evidence="9">
    <location>
        <begin position="844"/>
        <end position="865"/>
    </location>
</feature>
<dbReference type="GO" id="GO:0016887">
    <property type="term" value="F:ATP hydrolysis activity"/>
    <property type="evidence" value="ECO:0007669"/>
    <property type="project" value="InterPro"/>
</dbReference>
<evidence type="ECO:0000259" key="10">
    <source>
        <dbReference type="PROSITE" id="PS50893"/>
    </source>
</evidence>
<evidence type="ECO:0000256" key="3">
    <source>
        <dbReference type="ARBA" id="ARBA00022519"/>
    </source>
</evidence>
<dbReference type="GO" id="GO:0140359">
    <property type="term" value="F:ABC-type transporter activity"/>
    <property type="evidence" value="ECO:0007669"/>
    <property type="project" value="InterPro"/>
</dbReference>
<feature type="domain" description="ABC transporter" evidence="10">
    <location>
        <begin position="23"/>
        <end position="259"/>
    </location>
</feature>
<evidence type="ECO:0000313" key="12">
    <source>
        <dbReference type="EMBL" id="VVE31423.1"/>
    </source>
</evidence>
<dbReference type="PANTHER" id="PTHR43038">
    <property type="entry name" value="ATP-BINDING CASSETTE, SUB-FAMILY H, MEMBER 1"/>
    <property type="match status" value="1"/>
</dbReference>
<comment type="subcellular location">
    <subcellularLocation>
        <location evidence="1">Membrane</location>
        <topology evidence="1">Multi-pass membrane protein</topology>
    </subcellularLocation>
</comment>
<proteinExistence type="predicted"/>
<dbReference type="InterPro" id="IPR003593">
    <property type="entry name" value="AAA+_ATPase"/>
</dbReference>
<dbReference type="InterPro" id="IPR027417">
    <property type="entry name" value="P-loop_NTPase"/>
</dbReference>
<evidence type="ECO:0000256" key="4">
    <source>
        <dbReference type="ARBA" id="ARBA00022692"/>
    </source>
</evidence>
<feature type="transmembrane region" description="Helical" evidence="9">
    <location>
        <begin position="907"/>
        <end position="926"/>
    </location>
</feature>
<organism evidence="12 13">
    <name type="scientific">Pandoraea cepalis</name>
    <dbReference type="NCBI Taxonomy" id="2508294"/>
    <lineage>
        <taxon>Bacteria</taxon>
        <taxon>Pseudomonadati</taxon>
        <taxon>Pseudomonadota</taxon>
        <taxon>Betaproteobacteria</taxon>
        <taxon>Burkholderiales</taxon>
        <taxon>Burkholderiaceae</taxon>
        <taxon>Pandoraea</taxon>
    </lineage>
</organism>
<dbReference type="CDD" id="cd03230">
    <property type="entry name" value="ABC_DR_subfamily_A"/>
    <property type="match status" value="1"/>
</dbReference>
<keyword evidence="7 9" id="KW-1133">Transmembrane helix</keyword>
<feature type="domain" description="ABC transporter" evidence="10">
    <location>
        <begin position="289"/>
        <end position="519"/>
    </location>
</feature>
<keyword evidence="6" id="KW-0067">ATP-binding</keyword>
<evidence type="ECO:0000313" key="13">
    <source>
        <dbReference type="Proteomes" id="UP000396788"/>
    </source>
</evidence>
<dbReference type="Gene3D" id="3.40.50.300">
    <property type="entry name" value="P-loop containing nucleotide triphosphate hydrolases"/>
    <property type="match status" value="2"/>
</dbReference>